<dbReference type="AlphaFoldDB" id="A0A3M2HYN9"/>
<evidence type="ECO:0000256" key="1">
    <source>
        <dbReference type="SAM" id="MobiDB-lite"/>
    </source>
</evidence>
<keyword evidence="2" id="KW-0812">Transmembrane</keyword>
<accession>A0A3M2HYN9</accession>
<name>A0A3M2HYN9_9GAMM</name>
<evidence type="ECO:0000313" key="4">
    <source>
        <dbReference type="Proteomes" id="UP000269774"/>
    </source>
</evidence>
<sequence>MTPALIIFLMVIGWSAAALAMLWGMLRIARHHHKPSSPTRLERPSVPAQAHHQASMSIPA</sequence>
<gene>
    <name evidence="3" type="ORF">EA797_05620</name>
</gene>
<dbReference type="Proteomes" id="UP000269774">
    <property type="component" value="Unassembled WGS sequence"/>
</dbReference>
<evidence type="ECO:0000313" key="3">
    <source>
        <dbReference type="EMBL" id="RMH92760.1"/>
    </source>
</evidence>
<dbReference type="EMBL" id="RFFM01000001">
    <property type="protein sequence ID" value="RMH92760.1"/>
    <property type="molecule type" value="Genomic_DNA"/>
</dbReference>
<evidence type="ECO:0000256" key="2">
    <source>
        <dbReference type="SAM" id="Phobius"/>
    </source>
</evidence>
<evidence type="ECO:0008006" key="5">
    <source>
        <dbReference type="Google" id="ProtNLM"/>
    </source>
</evidence>
<protein>
    <recommendedName>
        <fullName evidence="5">MetS family NSS transporter small subunit</fullName>
    </recommendedName>
</protein>
<dbReference type="OrthoDB" id="6897608at2"/>
<feature type="region of interest" description="Disordered" evidence="1">
    <location>
        <begin position="34"/>
        <end position="60"/>
    </location>
</feature>
<keyword evidence="2" id="KW-1133">Transmembrane helix</keyword>
<reference evidence="3 4" key="1">
    <citation type="submission" date="2018-10" db="EMBL/GenBank/DDBJ databases">
        <title>Pseudomonas zhaodongensis NEAU-ST5-21(T) genome.</title>
        <authorList>
            <person name="Peng J."/>
            <person name="Liu Z.-P."/>
        </authorList>
    </citation>
    <scope>NUCLEOTIDE SEQUENCE [LARGE SCALE GENOMIC DNA]</scope>
    <source>
        <strain evidence="3 4">NEAU-ST5-21</strain>
    </source>
</reference>
<keyword evidence="4" id="KW-1185">Reference proteome</keyword>
<organism evidence="3 4">
    <name type="scientific">Stutzerimonas zhaodongensis</name>
    <dbReference type="NCBI Taxonomy" id="1176257"/>
    <lineage>
        <taxon>Bacteria</taxon>
        <taxon>Pseudomonadati</taxon>
        <taxon>Pseudomonadota</taxon>
        <taxon>Gammaproteobacteria</taxon>
        <taxon>Pseudomonadales</taxon>
        <taxon>Pseudomonadaceae</taxon>
        <taxon>Stutzerimonas</taxon>
    </lineage>
</organism>
<feature type="transmembrane region" description="Helical" evidence="2">
    <location>
        <begin position="6"/>
        <end position="26"/>
    </location>
</feature>
<comment type="caution">
    <text evidence="3">The sequence shown here is derived from an EMBL/GenBank/DDBJ whole genome shotgun (WGS) entry which is preliminary data.</text>
</comment>
<proteinExistence type="predicted"/>
<keyword evidence="2" id="KW-0472">Membrane</keyword>